<dbReference type="EMBL" id="SRLO01000483">
    <property type="protein sequence ID" value="TNN54478.1"/>
    <property type="molecule type" value="Genomic_DNA"/>
</dbReference>
<evidence type="ECO:0000256" key="1">
    <source>
        <dbReference type="SAM" id="MobiDB-lite"/>
    </source>
</evidence>
<name>A0A4Z2GLJ3_9TELE</name>
<proteinExistence type="predicted"/>
<comment type="caution">
    <text evidence="2">The sequence shown here is derived from an EMBL/GenBank/DDBJ whole genome shotgun (WGS) entry which is preliminary data.</text>
</comment>
<dbReference type="AlphaFoldDB" id="A0A4Z2GLJ3"/>
<reference evidence="2 3" key="1">
    <citation type="submission" date="2019-03" db="EMBL/GenBank/DDBJ databases">
        <title>First draft genome of Liparis tanakae, snailfish: a comprehensive survey of snailfish specific genes.</title>
        <authorList>
            <person name="Kim W."/>
            <person name="Song I."/>
            <person name="Jeong J.-H."/>
            <person name="Kim D."/>
            <person name="Kim S."/>
            <person name="Ryu S."/>
            <person name="Song J.Y."/>
            <person name="Lee S.K."/>
        </authorList>
    </citation>
    <scope>NUCLEOTIDE SEQUENCE [LARGE SCALE GENOMIC DNA]</scope>
    <source>
        <tissue evidence="2">Muscle</tissue>
    </source>
</reference>
<sequence length="107" mass="12522">MLWRVKRMMMWRGAVERSCGEEQRRGAEERSRLFLVLFCHPVAAGRRRENLQRGFAFRVPWHDGGKKSTSAAQHLTPAPHHPTLPSETERKRSLKREGMQLFAFPPR</sequence>
<dbReference type="Proteomes" id="UP000314294">
    <property type="component" value="Unassembled WGS sequence"/>
</dbReference>
<keyword evidence="3" id="KW-1185">Reference proteome</keyword>
<accession>A0A4Z2GLJ3</accession>
<feature type="region of interest" description="Disordered" evidence="1">
    <location>
        <begin position="61"/>
        <end position="107"/>
    </location>
</feature>
<organism evidence="2 3">
    <name type="scientific">Liparis tanakae</name>
    <name type="common">Tanaka's snailfish</name>
    <dbReference type="NCBI Taxonomy" id="230148"/>
    <lineage>
        <taxon>Eukaryota</taxon>
        <taxon>Metazoa</taxon>
        <taxon>Chordata</taxon>
        <taxon>Craniata</taxon>
        <taxon>Vertebrata</taxon>
        <taxon>Euteleostomi</taxon>
        <taxon>Actinopterygii</taxon>
        <taxon>Neopterygii</taxon>
        <taxon>Teleostei</taxon>
        <taxon>Neoteleostei</taxon>
        <taxon>Acanthomorphata</taxon>
        <taxon>Eupercaria</taxon>
        <taxon>Perciformes</taxon>
        <taxon>Cottioidei</taxon>
        <taxon>Cottales</taxon>
        <taxon>Liparidae</taxon>
        <taxon>Liparis</taxon>
    </lineage>
</organism>
<feature type="compositionally biased region" description="Basic and acidic residues" evidence="1">
    <location>
        <begin position="87"/>
        <end position="98"/>
    </location>
</feature>
<gene>
    <name evidence="2" type="ORF">EYF80_035316</name>
</gene>
<feature type="compositionally biased region" description="Low complexity" evidence="1">
    <location>
        <begin position="71"/>
        <end position="85"/>
    </location>
</feature>
<evidence type="ECO:0000313" key="2">
    <source>
        <dbReference type="EMBL" id="TNN54478.1"/>
    </source>
</evidence>
<protein>
    <submittedName>
        <fullName evidence="2">Uncharacterized protein</fullName>
    </submittedName>
</protein>
<evidence type="ECO:0000313" key="3">
    <source>
        <dbReference type="Proteomes" id="UP000314294"/>
    </source>
</evidence>